<dbReference type="PANTHER" id="PTHR12203:SF74">
    <property type="entry name" value="GLYCOSYLTRANSFERASE"/>
    <property type="match status" value="1"/>
</dbReference>
<dbReference type="AlphaFoldDB" id="M0ZH68"/>
<evidence type="ECO:0000259" key="1">
    <source>
        <dbReference type="Pfam" id="PF05686"/>
    </source>
</evidence>
<evidence type="ECO:0000313" key="2">
    <source>
        <dbReference type="EnsemblPlants" id="PGSC0003DMT400000701"/>
    </source>
</evidence>
<proteinExistence type="predicted"/>
<accession>M0ZH68</accession>
<evidence type="ECO:0000313" key="3">
    <source>
        <dbReference type="Proteomes" id="UP000011115"/>
    </source>
</evidence>
<dbReference type="InterPro" id="IPR051091">
    <property type="entry name" value="O-Glucosyltr/Glycosyltrsf_90"/>
</dbReference>
<protein>
    <submittedName>
        <fullName evidence="2">KDEL motif-containing protein 1</fullName>
    </submittedName>
</protein>
<dbReference type="HOGENOM" id="CLU_2642832_0_0_1"/>
<keyword evidence="3" id="KW-1185">Reference proteome</keyword>
<reference evidence="2" key="2">
    <citation type="submission" date="2015-06" db="UniProtKB">
        <authorList>
            <consortium name="EnsemblPlants"/>
        </authorList>
    </citation>
    <scope>IDENTIFICATION</scope>
    <source>
        <strain evidence="2">DM1-3 516 R44</strain>
    </source>
</reference>
<feature type="domain" description="Glycosyl transferase CAP10" evidence="1">
    <location>
        <begin position="3"/>
        <end position="77"/>
    </location>
</feature>
<reference evidence="3" key="1">
    <citation type="journal article" date="2011" name="Nature">
        <title>Genome sequence and analysis of the tuber crop potato.</title>
        <authorList>
            <consortium name="The Potato Genome Sequencing Consortium"/>
        </authorList>
    </citation>
    <scope>NUCLEOTIDE SEQUENCE [LARGE SCALE GENOMIC DNA]</scope>
    <source>
        <strain evidence="3">cv. DM1-3 516 R44</strain>
    </source>
</reference>
<dbReference type="InterPro" id="IPR006598">
    <property type="entry name" value="CAP10"/>
</dbReference>
<organism evidence="2 3">
    <name type="scientific">Solanum tuberosum</name>
    <name type="common">Potato</name>
    <dbReference type="NCBI Taxonomy" id="4113"/>
    <lineage>
        <taxon>Eukaryota</taxon>
        <taxon>Viridiplantae</taxon>
        <taxon>Streptophyta</taxon>
        <taxon>Embryophyta</taxon>
        <taxon>Tracheophyta</taxon>
        <taxon>Spermatophyta</taxon>
        <taxon>Magnoliopsida</taxon>
        <taxon>eudicotyledons</taxon>
        <taxon>Gunneridae</taxon>
        <taxon>Pentapetalae</taxon>
        <taxon>asterids</taxon>
        <taxon>lamiids</taxon>
        <taxon>Solanales</taxon>
        <taxon>Solanaceae</taxon>
        <taxon>Solanoideae</taxon>
        <taxon>Solaneae</taxon>
        <taxon>Solanum</taxon>
    </lineage>
</organism>
<dbReference type="PANTHER" id="PTHR12203">
    <property type="entry name" value="KDEL LYS-ASP-GLU-LEU CONTAINING - RELATED"/>
    <property type="match status" value="1"/>
</dbReference>
<sequence>MLKRYFQSRHLFTMYGIVQLLRWYPGKLPNLEIMFKIENWPAKHYQRPNSGPPPLFSYCSDWQSLDIVFPDWSFWGW</sequence>
<dbReference type="Proteomes" id="UP000011115">
    <property type="component" value="Unassembled WGS sequence"/>
</dbReference>
<dbReference type="EnsemblPlants" id="PGSC0003DMT400000701">
    <property type="protein sequence ID" value="PGSC0003DMT400000701"/>
    <property type="gene ID" value="PGSC0003DMG400000252"/>
</dbReference>
<name>M0ZH68_SOLTU</name>
<dbReference type="PaxDb" id="4113-PGSC0003DMT400000701"/>
<dbReference type="eggNOG" id="KOG2458">
    <property type="taxonomic scope" value="Eukaryota"/>
</dbReference>
<dbReference type="OMA" id="IMFKIEN"/>
<dbReference type="Pfam" id="PF05686">
    <property type="entry name" value="Glyco_transf_90"/>
    <property type="match status" value="1"/>
</dbReference>
<dbReference type="Gramene" id="PGSC0003DMT400000701">
    <property type="protein sequence ID" value="PGSC0003DMT400000701"/>
    <property type="gene ID" value="PGSC0003DMG400000252"/>
</dbReference>
<dbReference type="InParanoid" id="M0ZH68"/>